<protein>
    <recommendedName>
        <fullName evidence="3">Nucleotidyl transferase AbiEii/AbiGii toxin family protein</fullName>
    </recommendedName>
</protein>
<evidence type="ECO:0008006" key="3">
    <source>
        <dbReference type="Google" id="ProtNLM"/>
    </source>
</evidence>
<dbReference type="STRING" id="1798384.A3D03_02100"/>
<proteinExistence type="predicted"/>
<sequence length="221" mass="25883">MTADNYHLQDQFLEAFFSTQFAPLFYLTGGTALTRFYFQHRTSIDLDLFTNQKDVNFNDVNRTVLHIGSDFEWSLKTQVSADSFLQYIFVGANSRQLKIDIVRDIPVHFGDIKVKKNIRIDSLENIGSNKITAIFGRTDAKDYIDLYWILHKTDLTFENLYDLSKKKDLGLTELYFSYALAHVRDVTIFPVMILPLEWKKITEYFLKLSEQLLIRVKPDEK</sequence>
<comment type="caution">
    <text evidence="1">The sequence shown here is derived from an EMBL/GenBank/DDBJ whole genome shotgun (WGS) entry which is preliminary data.</text>
</comment>
<dbReference type="Gene3D" id="3.10.450.620">
    <property type="entry name" value="JHP933, nucleotidyltransferase-like core domain"/>
    <property type="match status" value="1"/>
</dbReference>
<accession>A0A1F6ABP5</accession>
<name>A0A1F6ABP5_9BACT</name>
<evidence type="ECO:0000313" key="2">
    <source>
        <dbReference type="Proteomes" id="UP000177092"/>
    </source>
</evidence>
<evidence type="ECO:0000313" key="1">
    <source>
        <dbReference type="EMBL" id="OGG22131.1"/>
    </source>
</evidence>
<gene>
    <name evidence="1" type="ORF">A3D03_02100</name>
</gene>
<dbReference type="Pfam" id="PF08843">
    <property type="entry name" value="AbiEii"/>
    <property type="match status" value="1"/>
</dbReference>
<reference evidence="1 2" key="1">
    <citation type="journal article" date="2016" name="Nat. Commun.">
        <title>Thousands of microbial genomes shed light on interconnected biogeochemical processes in an aquifer system.</title>
        <authorList>
            <person name="Anantharaman K."/>
            <person name="Brown C.T."/>
            <person name="Hug L.A."/>
            <person name="Sharon I."/>
            <person name="Castelle C.J."/>
            <person name="Probst A.J."/>
            <person name="Thomas B.C."/>
            <person name="Singh A."/>
            <person name="Wilkins M.J."/>
            <person name="Karaoz U."/>
            <person name="Brodie E.L."/>
            <person name="Williams K.H."/>
            <person name="Hubbard S.S."/>
            <person name="Banfield J.F."/>
        </authorList>
    </citation>
    <scope>NUCLEOTIDE SEQUENCE [LARGE SCALE GENOMIC DNA]</scope>
</reference>
<dbReference type="Proteomes" id="UP000177092">
    <property type="component" value="Unassembled WGS sequence"/>
</dbReference>
<dbReference type="AlphaFoldDB" id="A0A1F6ABP5"/>
<dbReference type="InterPro" id="IPR014942">
    <property type="entry name" value="AbiEii"/>
</dbReference>
<organism evidence="1 2">
    <name type="scientific">Candidatus Gottesmanbacteria bacterium RIFCSPHIGHO2_02_FULL_40_13</name>
    <dbReference type="NCBI Taxonomy" id="1798384"/>
    <lineage>
        <taxon>Bacteria</taxon>
        <taxon>Candidatus Gottesmaniibacteriota</taxon>
    </lineage>
</organism>
<dbReference type="EMBL" id="MFJN01000009">
    <property type="protein sequence ID" value="OGG22131.1"/>
    <property type="molecule type" value="Genomic_DNA"/>
</dbReference>